<dbReference type="Proteomes" id="UP000504615">
    <property type="component" value="Unplaced"/>
</dbReference>
<reference evidence="3" key="1">
    <citation type="submission" date="2025-08" db="UniProtKB">
        <authorList>
            <consortium name="RefSeq"/>
        </authorList>
    </citation>
    <scope>IDENTIFICATION</scope>
</reference>
<organism evidence="2 3">
    <name type="scientific">Pogonomyrmex barbatus</name>
    <name type="common">red harvester ant</name>
    <dbReference type="NCBI Taxonomy" id="144034"/>
    <lineage>
        <taxon>Eukaryota</taxon>
        <taxon>Metazoa</taxon>
        <taxon>Ecdysozoa</taxon>
        <taxon>Arthropoda</taxon>
        <taxon>Hexapoda</taxon>
        <taxon>Insecta</taxon>
        <taxon>Pterygota</taxon>
        <taxon>Neoptera</taxon>
        <taxon>Endopterygota</taxon>
        <taxon>Hymenoptera</taxon>
        <taxon>Apocrita</taxon>
        <taxon>Aculeata</taxon>
        <taxon>Formicoidea</taxon>
        <taxon>Formicidae</taxon>
        <taxon>Myrmicinae</taxon>
        <taxon>Pogonomyrmex</taxon>
    </lineage>
</organism>
<dbReference type="GeneID" id="105428599"/>
<proteinExistence type="predicted"/>
<feature type="compositionally biased region" description="Polar residues" evidence="1">
    <location>
        <begin position="53"/>
        <end position="67"/>
    </location>
</feature>
<keyword evidence="2" id="KW-1185">Reference proteome</keyword>
<protein>
    <submittedName>
        <fullName evidence="3">Uncharacterized protein LOC105428599</fullName>
    </submittedName>
</protein>
<dbReference type="AlphaFoldDB" id="A0A6I9WB54"/>
<gene>
    <name evidence="3" type="primary">LOC105428599</name>
</gene>
<dbReference type="KEGG" id="pbar:105428599"/>
<sequence length="191" mass="22051">MRLAEKGISKLKEENLTEAAIDFVETGAKQKRTKGREEKKEPRANQGAKKESSFFNRSNPSKNNYTNKRSHYKTNNIVCFRCKHVHLVSSCILQSVKCKKCGGFGHLQKIYKKKGQMNMLEEICQVHEQEHLEHRAKFTVFLRIENQDVMFDVNCGSADTLDAFQVRIHDKRDSFLPIIIVETQPLVVLAR</sequence>
<accession>A0A6I9WB54</accession>
<evidence type="ECO:0000313" key="3">
    <source>
        <dbReference type="RefSeq" id="XP_011639293.1"/>
    </source>
</evidence>
<feature type="region of interest" description="Disordered" evidence="1">
    <location>
        <begin position="27"/>
        <end position="67"/>
    </location>
</feature>
<evidence type="ECO:0000313" key="2">
    <source>
        <dbReference type="Proteomes" id="UP000504615"/>
    </source>
</evidence>
<dbReference type="OrthoDB" id="7554443at2759"/>
<evidence type="ECO:0000256" key="1">
    <source>
        <dbReference type="SAM" id="MobiDB-lite"/>
    </source>
</evidence>
<name>A0A6I9WB54_9HYME</name>
<dbReference type="RefSeq" id="XP_011639293.1">
    <property type="nucleotide sequence ID" value="XM_011640991.1"/>
</dbReference>
<feature type="compositionally biased region" description="Basic and acidic residues" evidence="1">
    <location>
        <begin position="35"/>
        <end position="52"/>
    </location>
</feature>